<sequence>MNKIKIKWYIGLFFNFSPKLAFLRLLHKKYQNRVSQLLLVMKAGETPNT</sequence>
<proteinExistence type="predicted"/>
<evidence type="ECO:0000313" key="1">
    <source>
        <dbReference type="EMBL" id="DAE27183.1"/>
    </source>
</evidence>
<name>A0A8S5R710_9VIRU</name>
<reference evidence="1" key="1">
    <citation type="journal article" date="2021" name="Proc. Natl. Acad. Sci. U.S.A.">
        <title>A Catalog of Tens of Thousands of Viruses from Human Metagenomes Reveals Hidden Associations with Chronic Diseases.</title>
        <authorList>
            <person name="Tisza M.J."/>
            <person name="Buck C.B."/>
        </authorList>
    </citation>
    <scope>NUCLEOTIDE SEQUENCE</scope>
    <source>
        <strain evidence="1">Ct3kA5</strain>
    </source>
</reference>
<accession>A0A8S5R710</accession>
<protein>
    <submittedName>
        <fullName evidence="1">Uncharacterized protein</fullName>
    </submittedName>
</protein>
<dbReference type="EMBL" id="BK015830">
    <property type="protein sequence ID" value="DAE27183.1"/>
    <property type="molecule type" value="Genomic_DNA"/>
</dbReference>
<organism evidence="1">
    <name type="scientific">virus sp. ct3kA5</name>
    <dbReference type="NCBI Taxonomy" id="2826790"/>
    <lineage>
        <taxon>Viruses</taxon>
    </lineage>
</organism>